<dbReference type="Gene3D" id="4.10.60.10">
    <property type="entry name" value="Zinc finger, CCHC-type"/>
    <property type="match status" value="1"/>
</dbReference>
<comment type="caution">
    <text evidence="2">The sequence shown here is derived from an EMBL/GenBank/DDBJ whole genome shotgun (WGS) entry which is preliminary data.</text>
</comment>
<keyword evidence="3" id="KW-1185">Reference proteome</keyword>
<evidence type="ECO:0000313" key="2">
    <source>
        <dbReference type="EMBL" id="GFO19565.1"/>
    </source>
</evidence>
<dbReference type="Proteomes" id="UP000735302">
    <property type="component" value="Unassembled WGS sequence"/>
</dbReference>
<reference evidence="2 3" key="1">
    <citation type="journal article" date="2021" name="Elife">
        <title>Chloroplast acquisition without the gene transfer in kleptoplastic sea slugs, Plakobranchus ocellatus.</title>
        <authorList>
            <person name="Maeda T."/>
            <person name="Takahashi S."/>
            <person name="Yoshida T."/>
            <person name="Shimamura S."/>
            <person name="Takaki Y."/>
            <person name="Nagai Y."/>
            <person name="Toyoda A."/>
            <person name="Suzuki Y."/>
            <person name="Arimoto A."/>
            <person name="Ishii H."/>
            <person name="Satoh N."/>
            <person name="Nishiyama T."/>
            <person name="Hasebe M."/>
            <person name="Maruyama T."/>
            <person name="Minagawa J."/>
            <person name="Obokata J."/>
            <person name="Shigenobu S."/>
        </authorList>
    </citation>
    <scope>NUCLEOTIDE SEQUENCE [LARGE SCALE GENOMIC DNA]</scope>
</reference>
<evidence type="ECO:0000256" key="1">
    <source>
        <dbReference type="SAM" id="MobiDB-lite"/>
    </source>
</evidence>
<protein>
    <submittedName>
        <fullName evidence="2">Retrovirus-related pol polyprotein from transposon 17.6</fullName>
    </submittedName>
</protein>
<feature type="region of interest" description="Disordered" evidence="1">
    <location>
        <begin position="62"/>
        <end position="88"/>
    </location>
</feature>
<organism evidence="2 3">
    <name type="scientific">Plakobranchus ocellatus</name>
    <dbReference type="NCBI Taxonomy" id="259542"/>
    <lineage>
        <taxon>Eukaryota</taxon>
        <taxon>Metazoa</taxon>
        <taxon>Spiralia</taxon>
        <taxon>Lophotrochozoa</taxon>
        <taxon>Mollusca</taxon>
        <taxon>Gastropoda</taxon>
        <taxon>Heterobranchia</taxon>
        <taxon>Euthyneura</taxon>
        <taxon>Panpulmonata</taxon>
        <taxon>Sacoglossa</taxon>
        <taxon>Placobranchoidea</taxon>
        <taxon>Plakobranchidae</taxon>
        <taxon>Plakobranchus</taxon>
    </lineage>
</organism>
<evidence type="ECO:0000313" key="3">
    <source>
        <dbReference type="Proteomes" id="UP000735302"/>
    </source>
</evidence>
<dbReference type="AlphaFoldDB" id="A0AAV4BJ93"/>
<dbReference type="EMBL" id="BLXT01005065">
    <property type="protein sequence ID" value="GFO19565.1"/>
    <property type="molecule type" value="Genomic_DNA"/>
</dbReference>
<name>A0AAV4BJ93_9GAST</name>
<proteinExistence type="predicted"/>
<accession>A0AAV4BJ93</accession>
<feature type="compositionally biased region" description="Acidic residues" evidence="1">
    <location>
        <begin position="72"/>
        <end position="81"/>
    </location>
</feature>
<sequence>MRETKVEAVKTAKRKDQRTKHKEYTCKRCGARHEPKKCTAWGKVCKKCQKKNHFASQCKTKAIHDTAQPQEETSDSDEELDIGSVTQENKDGSEVYYMADVEGIGVNFKIDTGAQVNILYLPYHL</sequence>
<gene>
    <name evidence="2" type="ORF">PoB_004607000</name>
</gene>